<dbReference type="PANTHER" id="PTHR30238">
    <property type="entry name" value="MEMBRANE BOUND PREDICTED REDOX MODULATOR"/>
    <property type="match status" value="1"/>
</dbReference>
<evidence type="ECO:0000313" key="7">
    <source>
        <dbReference type="EMBL" id="SDL78649.1"/>
    </source>
</evidence>
<accession>A0A1G9MWQ0</accession>
<evidence type="ECO:0000256" key="2">
    <source>
        <dbReference type="ARBA" id="ARBA00007511"/>
    </source>
</evidence>
<evidence type="ECO:0000256" key="3">
    <source>
        <dbReference type="ARBA" id="ARBA00022692"/>
    </source>
</evidence>
<dbReference type="InterPro" id="IPR022301">
    <property type="entry name" value="Integral_membrane_YjbE"/>
</dbReference>
<sequence length="222" mass="23694">MVIIMDFIVGLISIVTINLVLSGDNALVIALASRNLSPRRQKYAIILGGAGAVVLRIVLTFLAVYLLQIPYLQMLGGVLLLWIAVKLAKQDSGQACISVASSLGEAVRTIIIADVVMSLDNVIAITGVAKGNISLLVIGLGISIPIILWGSRLIHRLIEKWPVIIMVGAAFLGWTAGGMIVEDQKLAPFLAGYPWMTEAVSVAFAALVFILSSFSAKQRRIS</sequence>
<organism evidence="7 8">
    <name type="scientific">Dendrosporobacter quercicolus</name>
    <dbReference type="NCBI Taxonomy" id="146817"/>
    <lineage>
        <taxon>Bacteria</taxon>
        <taxon>Bacillati</taxon>
        <taxon>Bacillota</taxon>
        <taxon>Negativicutes</taxon>
        <taxon>Selenomonadales</taxon>
        <taxon>Sporomusaceae</taxon>
        <taxon>Dendrosporobacter</taxon>
    </lineage>
</organism>
<feature type="transmembrane region" description="Helical" evidence="6">
    <location>
        <begin position="135"/>
        <end position="154"/>
    </location>
</feature>
<dbReference type="GO" id="GO:0016020">
    <property type="term" value="C:membrane"/>
    <property type="evidence" value="ECO:0007669"/>
    <property type="project" value="UniProtKB-SubCell"/>
</dbReference>
<dbReference type="STRING" id="146817.SAMN04488502_101823"/>
<feature type="transmembrane region" description="Helical" evidence="6">
    <location>
        <begin position="193"/>
        <end position="214"/>
    </location>
</feature>
<protein>
    <submittedName>
        <fullName evidence="7">Integral membrane protein, YjbE family</fullName>
    </submittedName>
</protein>
<proteinExistence type="inferred from homology"/>
<feature type="transmembrane region" description="Helical" evidence="6">
    <location>
        <begin position="43"/>
        <end position="65"/>
    </location>
</feature>
<comment type="subcellular location">
    <subcellularLocation>
        <location evidence="1">Membrane</location>
        <topology evidence="1">Multi-pass membrane protein</topology>
    </subcellularLocation>
</comment>
<dbReference type="Proteomes" id="UP000214880">
    <property type="component" value="Unassembled WGS sequence"/>
</dbReference>
<evidence type="ECO:0000256" key="1">
    <source>
        <dbReference type="ARBA" id="ARBA00004141"/>
    </source>
</evidence>
<feature type="transmembrane region" description="Helical" evidence="6">
    <location>
        <begin position="161"/>
        <end position="181"/>
    </location>
</feature>
<feature type="transmembrane region" description="Helical" evidence="6">
    <location>
        <begin position="71"/>
        <end position="88"/>
    </location>
</feature>
<keyword evidence="3 6" id="KW-0812">Transmembrane</keyword>
<keyword evidence="4 6" id="KW-1133">Transmembrane helix</keyword>
<dbReference type="PANTHER" id="PTHR30238:SF4">
    <property type="entry name" value="SLL1022 PROTEIN"/>
    <property type="match status" value="1"/>
</dbReference>
<gene>
    <name evidence="7" type="ORF">SAMN04488502_101823</name>
</gene>
<name>A0A1G9MWQ0_9FIRM</name>
<comment type="similarity">
    <text evidence="2">Belongs to the TerC family.</text>
</comment>
<dbReference type="InterPro" id="IPR005496">
    <property type="entry name" value="Integral_membrane_TerC"/>
</dbReference>
<dbReference type="Pfam" id="PF03741">
    <property type="entry name" value="TerC"/>
    <property type="match status" value="1"/>
</dbReference>
<evidence type="ECO:0000256" key="5">
    <source>
        <dbReference type="ARBA" id="ARBA00023136"/>
    </source>
</evidence>
<keyword evidence="5 6" id="KW-0472">Membrane</keyword>
<dbReference type="EMBL" id="FNHB01000001">
    <property type="protein sequence ID" value="SDL78649.1"/>
    <property type="molecule type" value="Genomic_DNA"/>
</dbReference>
<evidence type="ECO:0000256" key="6">
    <source>
        <dbReference type="SAM" id="Phobius"/>
    </source>
</evidence>
<reference evidence="7 8" key="1">
    <citation type="submission" date="2016-10" db="EMBL/GenBank/DDBJ databases">
        <authorList>
            <person name="de Groot N.N."/>
        </authorList>
    </citation>
    <scope>NUCLEOTIDE SEQUENCE [LARGE SCALE GENOMIC DNA]</scope>
    <source>
        <strain evidence="7 8">DSM 1736</strain>
    </source>
</reference>
<dbReference type="AlphaFoldDB" id="A0A1G9MWQ0"/>
<evidence type="ECO:0000313" key="8">
    <source>
        <dbReference type="Proteomes" id="UP000214880"/>
    </source>
</evidence>
<feature type="transmembrane region" description="Helical" evidence="6">
    <location>
        <begin position="6"/>
        <end position="31"/>
    </location>
</feature>
<dbReference type="NCBIfam" id="TIGR03717">
    <property type="entry name" value="R_switched_YjbE"/>
    <property type="match status" value="1"/>
</dbReference>
<evidence type="ECO:0000256" key="4">
    <source>
        <dbReference type="ARBA" id="ARBA00022989"/>
    </source>
</evidence>
<keyword evidence="8" id="KW-1185">Reference proteome</keyword>